<dbReference type="InterPro" id="IPR043504">
    <property type="entry name" value="Peptidase_S1_PA_chymotrypsin"/>
</dbReference>
<dbReference type="GeneID" id="108679254"/>
<organism evidence="4 5">
    <name type="scientific">Hyalella azteca</name>
    <name type="common">Amphipod</name>
    <dbReference type="NCBI Taxonomy" id="294128"/>
    <lineage>
        <taxon>Eukaryota</taxon>
        <taxon>Metazoa</taxon>
        <taxon>Ecdysozoa</taxon>
        <taxon>Arthropoda</taxon>
        <taxon>Crustacea</taxon>
        <taxon>Multicrustacea</taxon>
        <taxon>Malacostraca</taxon>
        <taxon>Eumalacostraca</taxon>
        <taxon>Peracarida</taxon>
        <taxon>Amphipoda</taxon>
        <taxon>Senticaudata</taxon>
        <taxon>Talitrida</taxon>
        <taxon>Talitroidea</taxon>
        <taxon>Hyalellidae</taxon>
        <taxon>Hyalella</taxon>
    </lineage>
</organism>
<dbReference type="SUPFAM" id="SSF50494">
    <property type="entry name" value="Trypsin-like serine proteases"/>
    <property type="match status" value="1"/>
</dbReference>
<dbReference type="Gene3D" id="2.40.10.10">
    <property type="entry name" value="Trypsin-like serine proteases"/>
    <property type="match status" value="2"/>
</dbReference>
<feature type="signal peptide" evidence="2">
    <location>
        <begin position="1"/>
        <end position="22"/>
    </location>
</feature>
<proteinExistence type="predicted"/>
<dbReference type="InterPro" id="IPR009003">
    <property type="entry name" value="Peptidase_S1_PA"/>
</dbReference>
<sequence>MAGILNAVVVVVFVNLVTRVRTEQCGLSYFNTHREPRRGLDKHRVFLETNSQPHSQADDWLSKGTNIELRNLLSARAFFTDEETHQSENYNSQEDSKEEIDVKNSTARMRKRMRTNNRMMIFQDKSRGRIIGGKESKQGAWPWQVSVQLLHPRWGRVGHWCGGVLIAPRWVVTAAHCIKNKAFNLPYAPLWSVRLSIFADNIGEREETSTFDTINKNSTYKPANFDTFANGNDDSTSRVAASQVISKDNKEDFVDDFDENSKIHSTSHLNSDTFISNKTIDSSRKQVKSLATPVMTNDTSGPKNEMKASRFNSTAGDLTQTKKISQIGGFINDIPFDRQSQTDFRIQEIDVKIEKIFIHERFRNFKHDIALLKLKAIPTSLFKSIPICLLDDPLLHKYNFEGDPCTATGFGSIENDGTLQVDLQEASMPVLDPKVCTEAYNVSHLSEVKISDGHLCAGSLAGTSGTCILFFAWTSM</sequence>
<reference evidence="5" key="1">
    <citation type="submission" date="2025-08" db="UniProtKB">
        <authorList>
            <consortium name="RefSeq"/>
        </authorList>
    </citation>
    <scope>IDENTIFICATION</scope>
    <source>
        <tissue evidence="5">Whole organism</tissue>
    </source>
</reference>
<evidence type="ECO:0000259" key="3">
    <source>
        <dbReference type="PROSITE" id="PS50240"/>
    </source>
</evidence>
<keyword evidence="2" id="KW-0732">Signal</keyword>
<dbReference type="RefSeq" id="XP_047736604.1">
    <property type="nucleotide sequence ID" value="XM_047880648.1"/>
</dbReference>
<dbReference type="SMART" id="SM00020">
    <property type="entry name" value="Tryp_SPc"/>
    <property type="match status" value="1"/>
</dbReference>
<dbReference type="AlphaFoldDB" id="A0A979FK11"/>
<dbReference type="PROSITE" id="PS50240">
    <property type="entry name" value="TRYPSIN_DOM"/>
    <property type="match status" value="1"/>
</dbReference>
<dbReference type="Pfam" id="PF00089">
    <property type="entry name" value="Trypsin"/>
    <property type="match status" value="2"/>
</dbReference>
<dbReference type="GO" id="GO:0006508">
    <property type="term" value="P:proteolysis"/>
    <property type="evidence" value="ECO:0007669"/>
    <property type="project" value="InterPro"/>
</dbReference>
<dbReference type="CDD" id="cd00190">
    <property type="entry name" value="Tryp_SPc"/>
    <property type="match status" value="1"/>
</dbReference>
<dbReference type="PANTHER" id="PTHR24253:SF153">
    <property type="entry name" value="SERINE PROTEASE HEPSIN"/>
    <property type="match status" value="1"/>
</dbReference>
<dbReference type="GO" id="GO:0004252">
    <property type="term" value="F:serine-type endopeptidase activity"/>
    <property type="evidence" value="ECO:0007669"/>
    <property type="project" value="InterPro"/>
</dbReference>
<dbReference type="PROSITE" id="PS00134">
    <property type="entry name" value="TRYPSIN_HIS"/>
    <property type="match status" value="1"/>
</dbReference>
<feature type="chain" id="PRO_5037548092" evidence="2">
    <location>
        <begin position="23"/>
        <end position="476"/>
    </location>
</feature>
<evidence type="ECO:0000313" key="4">
    <source>
        <dbReference type="Proteomes" id="UP000694843"/>
    </source>
</evidence>
<dbReference type="PANTHER" id="PTHR24253">
    <property type="entry name" value="TRANSMEMBRANE PROTEASE SERINE"/>
    <property type="match status" value="1"/>
</dbReference>
<feature type="domain" description="Peptidase S1" evidence="3">
    <location>
        <begin position="130"/>
        <end position="467"/>
    </location>
</feature>
<evidence type="ECO:0000256" key="2">
    <source>
        <dbReference type="SAM" id="SignalP"/>
    </source>
</evidence>
<gene>
    <name evidence="5" type="primary">LOC108679254</name>
</gene>
<protein>
    <submittedName>
        <fullName evidence="5">Uncharacterized protein LOC108679254 isoform X2</fullName>
    </submittedName>
</protein>
<dbReference type="Proteomes" id="UP000694843">
    <property type="component" value="Unplaced"/>
</dbReference>
<keyword evidence="1" id="KW-1015">Disulfide bond</keyword>
<keyword evidence="4" id="KW-1185">Reference proteome</keyword>
<dbReference type="InterPro" id="IPR001254">
    <property type="entry name" value="Trypsin_dom"/>
</dbReference>
<name>A0A979FK11_HYAAZ</name>
<evidence type="ECO:0000256" key="1">
    <source>
        <dbReference type="ARBA" id="ARBA00023157"/>
    </source>
</evidence>
<evidence type="ECO:0000313" key="5">
    <source>
        <dbReference type="RefSeq" id="XP_047736604.1"/>
    </source>
</evidence>
<dbReference type="InterPro" id="IPR018114">
    <property type="entry name" value="TRYPSIN_HIS"/>
</dbReference>
<accession>A0A979FK11</accession>